<comment type="caution">
    <text evidence="3">The sequence shown here is derived from an EMBL/GenBank/DDBJ whole genome shotgun (WGS) entry which is preliminary data.</text>
</comment>
<organism evidence="3 4">
    <name type="scientific">candidate division MSBL1 archaeon SCGC-AAA259E19</name>
    <dbReference type="NCBI Taxonomy" id="1698264"/>
    <lineage>
        <taxon>Archaea</taxon>
        <taxon>Methanobacteriati</taxon>
        <taxon>Methanobacteriota</taxon>
        <taxon>candidate division MSBL1</taxon>
    </lineage>
</organism>
<dbReference type="PATRIC" id="fig|1698264.3.peg.990"/>
<dbReference type="EMBL" id="LHXO01000022">
    <property type="protein sequence ID" value="KXA95203.1"/>
    <property type="molecule type" value="Genomic_DNA"/>
</dbReference>
<feature type="compositionally biased region" description="Polar residues" evidence="2">
    <location>
        <begin position="1006"/>
        <end position="1026"/>
    </location>
</feature>
<proteinExistence type="predicted"/>
<gene>
    <name evidence="3" type="ORF">AKJ65_02280</name>
</gene>
<evidence type="ECO:0000313" key="4">
    <source>
        <dbReference type="Proteomes" id="UP000070284"/>
    </source>
</evidence>
<keyword evidence="4" id="KW-1185">Reference proteome</keyword>
<dbReference type="Proteomes" id="UP000070284">
    <property type="component" value="Unassembled WGS sequence"/>
</dbReference>
<keyword evidence="1" id="KW-0175">Coiled coil</keyword>
<feature type="region of interest" description="Disordered" evidence="2">
    <location>
        <begin position="997"/>
        <end position="1028"/>
    </location>
</feature>
<accession>A0A133ULX3</accession>
<feature type="coiled-coil region" evidence="1">
    <location>
        <begin position="482"/>
        <end position="516"/>
    </location>
</feature>
<evidence type="ECO:0008006" key="5">
    <source>
        <dbReference type="Google" id="ProtNLM"/>
    </source>
</evidence>
<evidence type="ECO:0000313" key="3">
    <source>
        <dbReference type="EMBL" id="KXA95203.1"/>
    </source>
</evidence>
<name>A0A133ULX3_9EURY</name>
<evidence type="ECO:0000256" key="2">
    <source>
        <dbReference type="SAM" id="MobiDB-lite"/>
    </source>
</evidence>
<dbReference type="AlphaFoldDB" id="A0A133ULX3"/>
<protein>
    <recommendedName>
        <fullName evidence="5">DNA primase/polymerase bifunctional N-terminal domain-containing protein</fullName>
    </recommendedName>
</protein>
<sequence>MRAELNKVHPDTEVMLIAEKEEVHNSEEDEETESFLAFKVRLTDEIRKKLECVDSDFIVDDGPVAKHKIPHVTIVGPRKSFGIEDWKKKIDEKIDEKPTKLTITSFNSFWDSSKLGFKGKLNGKVDIDTPHIVLFDCKKDKEGTKSVWGKYEPVFSEFEGTELDIESIAVIERNEGVIYEKKIEKKEYGNVPWNEFEKKCLYNPIAPKDSEKQKGPNIRPRWDGPTIKNPGTWNCNAEGLFTYEEKEESEWSRWGYAGYEDEGLRLGLIDVDLYKFESEEEKEEIVNALNELGTRTHRTPSGGAHLILLFYEDDLEENETGLPCLPFKLGKYIDDKINGYVLTTDCDGYKSVNDLPVKIIKPKELPEELRKDEKPVGEEVKEKEIEVKISKEIPLRNPLGLTFSQLCRKDEKLRKLADDLKPDEWAKRKKEKDLDSSRSGADYDFVKKLIFYGYMDSEIAYLLRKYRPYEKTERDDYIERTIGKAREAVDNTVRDYKNAESKRDAMVRLAEEHTEEKIIDDITGEPFVGIEGSDYTQVIPAESEEFEEWLTGEWISKGLSLPSRQTISDAAWAFSAEVKHNYDDRRELNLRVGRHGGAIYYDLGDPEWHTIKITEEGWKVIKDGPNIFQRWPHQKEQARPADEGDVEALRELTNTSSKIDDLMLEVYLATTLVPDNPHLLPIIHGPQGAAKTDLMKMMRELIDPSSLKVMSEPKSMDDAVVQLNANYMAFFDNIRGMSDRLADVLCRAVTGSGYSKRELYTDRNQAVFNYRRCVGFNTISGVPDQPDLLDRALVIELDHIHGLDRELEETIWREFYEKRPEILAGLFDLVSEAMGKWKKIKREINENDRIKMPRMADAAAWGEAIARAKGLDKWEYLKAFNKKIGQRETFVLENNPIGKATLYLMENKEEHTESPKELLETLNAIASEHDDVDTDHKNWPSNATWITRRLKEIEADLSKFGLEMDFGERPGSGGRVITINKRESSVTRQNSVTSVTDFLKEESERNTSNAKIGSNTKSQASLSSGFDNGKPEKKCINCGKMTQDYVSGSDGIVCDECAENYVGDL</sequence>
<reference evidence="3 4" key="1">
    <citation type="journal article" date="2016" name="Sci. Rep.">
        <title>Metabolic traits of an uncultured archaeal lineage -MSBL1- from brine pools of the Red Sea.</title>
        <authorList>
            <person name="Mwirichia R."/>
            <person name="Alam I."/>
            <person name="Rashid M."/>
            <person name="Vinu M."/>
            <person name="Ba-Alawi W."/>
            <person name="Anthony Kamau A."/>
            <person name="Kamanda Ngugi D."/>
            <person name="Goker M."/>
            <person name="Klenk H.P."/>
            <person name="Bajic V."/>
            <person name="Stingl U."/>
        </authorList>
    </citation>
    <scope>NUCLEOTIDE SEQUENCE [LARGE SCALE GENOMIC DNA]</scope>
    <source>
        <strain evidence="3">SCGC-AAA259E19</strain>
    </source>
</reference>
<evidence type="ECO:0000256" key="1">
    <source>
        <dbReference type="SAM" id="Coils"/>
    </source>
</evidence>